<sequence length="245" mass="27432">MDLELSTIVVVIVLGVAVLFWRRRAKIKKRLQEEEWARFAEEVTKEPYKRPPGIPSYHSTMRYGRAAETSMAADRSADVARDEADPLSNRPEDTAGSARILTGKAWVVDGDTIDVAGVRLRLFGIDAPEMDHPYGIRAKRSMQGFCKGRIITAEVVDEDAHGRTVAKCFLPDGRDLSAELVKKGLALDWPKYSAGVYADLETEDARKKLWLAAARQKGHMHVWRRFEAQQAAKNARRAETNVAAK</sequence>
<keyword evidence="5" id="KW-0812">Transmembrane</keyword>
<evidence type="ECO:0000256" key="1">
    <source>
        <dbReference type="ARBA" id="ARBA00022722"/>
    </source>
</evidence>
<evidence type="ECO:0000313" key="8">
    <source>
        <dbReference type="Proteomes" id="UP000541426"/>
    </source>
</evidence>
<name>A0A7W6DSB7_9RHOB</name>
<dbReference type="Proteomes" id="UP000541426">
    <property type="component" value="Unassembled WGS sequence"/>
</dbReference>
<comment type="caution">
    <text evidence="7">The sequence shown here is derived from an EMBL/GenBank/DDBJ whole genome shotgun (WGS) entry which is preliminary data.</text>
</comment>
<keyword evidence="3" id="KW-0378">Hydrolase</keyword>
<dbReference type="PANTHER" id="PTHR12302">
    <property type="entry name" value="EBNA2 BINDING PROTEIN P100"/>
    <property type="match status" value="1"/>
</dbReference>
<dbReference type="InterPro" id="IPR016071">
    <property type="entry name" value="Staphylococal_nuclease_OB-fold"/>
</dbReference>
<evidence type="ECO:0000256" key="3">
    <source>
        <dbReference type="ARBA" id="ARBA00022801"/>
    </source>
</evidence>
<gene>
    <name evidence="7" type="ORF">GGQ68_000565</name>
</gene>
<keyword evidence="1" id="KW-0540">Nuclease</keyword>
<keyword evidence="2 7" id="KW-0255">Endonuclease</keyword>
<dbReference type="EMBL" id="JACIEJ010000001">
    <property type="protein sequence ID" value="MBB3984254.1"/>
    <property type="molecule type" value="Genomic_DNA"/>
</dbReference>
<feature type="region of interest" description="Disordered" evidence="4">
    <location>
        <begin position="73"/>
        <end position="95"/>
    </location>
</feature>
<dbReference type="PROSITE" id="PS50830">
    <property type="entry name" value="TNASE_3"/>
    <property type="match status" value="1"/>
</dbReference>
<keyword evidence="5" id="KW-1133">Transmembrane helix</keyword>
<organism evidence="7 8">
    <name type="scientific">Sagittula marina</name>
    <dbReference type="NCBI Taxonomy" id="943940"/>
    <lineage>
        <taxon>Bacteria</taxon>
        <taxon>Pseudomonadati</taxon>
        <taxon>Pseudomonadota</taxon>
        <taxon>Alphaproteobacteria</taxon>
        <taxon>Rhodobacterales</taxon>
        <taxon>Roseobacteraceae</taxon>
        <taxon>Sagittula</taxon>
    </lineage>
</organism>
<dbReference type="SUPFAM" id="SSF50199">
    <property type="entry name" value="Staphylococcal nuclease"/>
    <property type="match status" value="1"/>
</dbReference>
<dbReference type="SMART" id="SM00318">
    <property type="entry name" value="SNc"/>
    <property type="match status" value="1"/>
</dbReference>
<keyword evidence="8" id="KW-1185">Reference proteome</keyword>
<dbReference type="RefSeq" id="WP_246429222.1">
    <property type="nucleotide sequence ID" value="NZ_BAABBZ010000012.1"/>
</dbReference>
<feature type="compositionally biased region" description="Basic and acidic residues" evidence="4">
    <location>
        <begin position="75"/>
        <end position="84"/>
    </location>
</feature>
<keyword evidence="5" id="KW-0472">Membrane</keyword>
<proteinExistence type="predicted"/>
<dbReference type="AlphaFoldDB" id="A0A7W6DSB7"/>
<evidence type="ECO:0000256" key="4">
    <source>
        <dbReference type="SAM" id="MobiDB-lite"/>
    </source>
</evidence>
<accession>A0A7W6DSB7</accession>
<dbReference type="GO" id="GO:0016787">
    <property type="term" value="F:hydrolase activity"/>
    <property type="evidence" value="ECO:0007669"/>
    <property type="project" value="UniProtKB-KW"/>
</dbReference>
<evidence type="ECO:0000256" key="5">
    <source>
        <dbReference type="SAM" id="Phobius"/>
    </source>
</evidence>
<dbReference type="PANTHER" id="PTHR12302:SF3">
    <property type="entry name" value="SERINE_THREONINE-PROTEIN KINASE 31"/>
    <property type="match status" value="1"/>
</dbReference>
<feature type="transmembrane region" description="Helical" evidence="5">
    <location>
        <begin position="6"/>
        <end position="22"/>
    </location>
</feature>
<evidence type="ECO:0000313" key="7">
    <source>
        <dbReference type="EMBL" id="MBB3984254.1"/>
    </source>
</evidence>
<reference evidence="7 8" key="1">
    <citation type="submission" date="2020-08" db="EMBL/GenBank/DDBJ databases">
        <title>Genomic Encyclopedia of Type Strains, Phase IV (KMG-IV): sequencing the most valuable type-strain genomes for metagenomic binning, comparative biology and taxonomic classification.</title>
        <authorList>
            <person name="Goeker M."/>
        </authorList>
    </citation>
    <scope>NUCLEOTIDE SEQUENCE [LARGE SCALE GENOMIC DNA]</scope>
    <source>
        <strain evidence="7 8">DSM 102235</strain>
    </source>
</reference>
<dbReference type="GO" id="GO:0004519">
    <property type="term" value="F:endonuclease activity"/>
    <property type="evidence" value="ECO:0007669"/>
    <property type="project" value="UniProtKB-KW"/>
</dbReference>
<dbReference type="Pfam" id="PF00565">
    <property type="entry name" value="SNase"/>
    <property type="match status" value="1"/>
</dbReference>
<dbReference type="Gene3D" id="2.40.50.90">
    <property type="match status" value="1"/>
</dbReference>
<evidence type="ECO:0000256" key="2">
    <source>
        <dbReference type="ARBA" id="ARBA00022759"/>
    </source>
</evidence>
<dbReference type="InterPro" id="IPR035437">
    <property type="entry name" value="SNase_OB-fold_sf"/>
</dbReference>
<protein>
    <submittedName>
        <fullName evidence="7">Endonuclease YncB(Thermonuclease family)</fullName>
    </submittedName>
</protein>
<feature type="domain" description="TNase-like" evidence="6">
    <location>
        <begin position="107"/>
        <end position="245"/>
    </location>
</feature>
<evidence type="ECO:0000259" key="6">
    <source>
        <dbReference type="PROSITE" id="PS50830"/>
    </source>
</evidence>